<comment type="similarity">
    <text evidence="2 7">Belongs to the E2F/DP family.</text>
</comment>
<evidence type="ECO:0000256" key="3">
    <source>
        <dbReference type="ARBA" id="ARBA00023015"/>
    </source>
</evidence>
<evidence type="ECO:0000259" key="9">
    <source>
        <dbReference type="SMART" id="SM01372"/>
    </source>
</evidence>
<dbReference type="GO" id="GO:0005634">
    <property type="term" value="C:nucleus"/>
    <property type="evidence" value="ECO:0007669"/>
    <property type="project" value="UniProtKB-SubCell"/>
</dbReference>
<dbReference type="InterPro" id="IPR038168">
    <property type="entry name" value="TF_DP_C_sf"/>
</dbReference>
<comment type="subcellular location">
    <subcellularLocation>
        <location evidence="1 7">Nucleus</location>
    </subcellularLocation>
</comment>
<dbReference type="InterPro" id="IPR003316">
    <property type="entry name" value="E2F_WHTH_DNA-bd_dom"/>
</dbReference>
<organism evidence="10 11">
    <name type="scientific">Elysia marginata</name>
    <dbReference type="NCBI Taxonomy" id="1093978"/>
    <lineage>
        <taxon>Eukaryota</taxon>
        <taxon>Metazoa</taxon>
        <taxon>Spiralia</taxon>
        <taxon>Lophotrochozoa</taxon>
        <taxon>Mollusca</taxon>
        <taxon>Gastropoda</taxon>
        <taxon>Heterobranchia</taxon>
        <taxon>Euthyneura</taxon>
        <taxon>Panpulmonata</taxon>
        <taxon>Sacoglossa</taxon>
        <taxon>Placobranchoidea</taxon>
        <taxon>Plakobranchidae</taxon>
        <taxon>Elysia</taxon>
    </lineage>
</organism>
<dbReference type="SMART" id="SM01372">
    <property type="entry name" value="E2F_TDP"/>
    <property type="match status" value="1"/>
</dbReference>
<dbReference type="SMART" id="SM01138">
    <property type="entry name" value="DP"/>
    <property type="match status" value="1"/>
</dbReference>
<evidence type="ECO:0000256" key="7">
    <source>
        <dbReference type="RuleBase" id="RU003796"/>
    </source>
</evidence>
<dbReference type="SUPFAM" id="SSF144074">
    <property type="entry name" value="E2F-DP heterodimerization region"/>
    <property type="match status" value="1"/>
</dbReference>
<dbReference type="Pfam" id="PF02319">
    <property type="entry name" value="WHD_E2F_TDP"/>
    <property type="match status" value="1"/>
</dbReference>
<sequence length="340" mass="38035">MQCADNSDYVHGDIPAEVNTLAPDGTLLSIGLEGESLAPERTIAWEDGARMGRQRVILVTPFVKPRDTITQYNIFTVVGILDSNGEIKGFSGENQSTSQIQLVAVPIQSPNKMSPHLLPKPSLTQQIMSSPARPHVLQMDATSPWSAKRRANDYMDADYLDVKRAKKGDKGGKGLRHFSMKVCEKVQTKGVTSYNEVADELVAEFSDPRHMVSPSDSVTPYDQKNIRRRVYDALNVLMAMNIISKEKKEIRWIGLPVNSAQECQHLEVEKQKRIEKIKQKTQQLQELILQQIAFKNLVQRNRDLEKSQGPPAANSAIQLPFIIVNTSKKTVIDCSISNDK</sequence>
<keyword evidence="4 7" id="KW-0238">DNA-binding</keyword>
<dbReference type="EMBL" id="BMAT01008086">
    <property type="protein sequence ID" value="GFR77702.1"/>
    <property type="molecule type" value="Genomic_DNA"/>
</dbReference>
<protein>
    <submittedName>
        <fullName evidence="10">Transcription factor Dp-1</fullName>
    </submittedName>
</protein>
<keyword evidence="3 7" id="KW-0805">Transcription regulation</keyword>
<evidence type="ECO:0000313" key="11">
    <source>
        <dbReference type="Proteomes" id="UP000762676"/>
    </source>
</evidence>
<feature type="domain" description="Transcription factor DP C-terminal" evidence="8">
    <location>
        <begin position="261"/>
        <end position="340"/>
    </location>
</feature>
<evidence type="ECO:0000256" key="6">
    <source>
        <dbReference type="ARBA" id="ARBA00023242"/>
    </source>
</evidence>
<dbReference type="InterPro" id="IPR014889">
    <property type="entry name" value="Transc_factor_DP_C"/>
</dbReference>
<dbReference type="Gene3D" id="1.20.140.80">
    <property type="entry name" value="Transcription factor DP"/>
    <property type="match status" value="1"/>
</dbReference>
<dbReference type="AlphaFoldDB" id="A0AAV4FWU0"/>
<evidence type="ECO:0000256" key="1">
    <source>
        <dbReference type="ARBA" id="ARBA00004123"/>
    </source>
</evidence>
<reference evidence="10 11" key="1">
    <citation type="journal article" date="2021" name="Elife">
        <title>Chloroplast acquisition without the gene transfer in kleptoplastic sea slugs, Plakobranchus ocellatus.</title>
        <authorList>
            <person name="Maeda T."/>
            <person name="Takahashi S."/>
            <person name="Yoshida T."/>
            <person name="Shimamura S."/>
            <person name="Takaki Y."/>
            <person name="Nagai Y."/>
            <person name="Toyoda A."/>
            <person name="Suzuki Y."/>
            <person name="Arimoto A."/>
            <person name="Ishii H."/>
            <person name="Satoh N."/>
            <person name="Nishiyama T."/>
            <person name="Hasebe M."/>
            <person name="Maruyama T."/>
            <person name="Minagawa J."/>
            <person name="Obokata J."/>
            <person name="Shigenobu S."/>
        </authorList>
    </citation>
    <scope>NUCLEOTIDE SEQUENCE [LARGE SCALE GENOMIC DNA]</scope>
</reference>
<dbReference type="InterPro" id="IPR037241">
    <property type="entry name" value="E2F-DP_heterodim"/>
</dbReference>
<dbReference type="InterPro" id="IPR015648">
    <property type="entry name" value="Transcrpt_fac_DP"/>
</dbReference>
<dbReference type="GO" id="GO:0000981">
    <property type="term" value="F:DNA-binding transcription factor activity, RNA polymerase II-specific"/>
    <property type="evidence" value="ECO:0007669"/>
    <property type="project" value="TreeGrafter"/>
</dbReference>
<keyword evidence="6 7" id="KW-0539">Nucleus</keyword>
<dbReference type="Gene3D" id="1.10.10.10">
    <property type="entry name" value="Winged helix-like DNA-binding domain superfamily/Winged helix DNA-binding domain"/>
    <property type="match status" value="1"/>
</dbReference>
<dbReference type="Pfam" id="PF08781">
    <property type="entry name" value="DP"/>
    <property type="match status" value="1"/>
</dbReference>
<dbReference type="GO" id="GO:0005667">
    <property type="term" value="C:transcription regulator complex"/>
    <property type="evidence" value="ECO:0007669"/>
    <property type="project" value="InterPro"/>
</dbReference>
<dbReference type="InterPro" id="IPR036388">
    <property type="entry name" value="WH-like_DNA-bd_sf"/>
</dbReference>
<name>A0AAV4FWU0_9GAST</name>
<keyword evidence="5 7" id="KW-0804">Transcription</keyword>
<dbReference type="PANTHER" id="PTHR12548">
    <property type="entry name" value="TRANSCRIPTION FACTOR DP"/>
    <property type="match status" value="1"/>
</dbReference>
<dbReference type="CDD" id="cd14458">
    <property type="entry name" value="DP_DD"/>
    <property type="match status" value="1"/>
</dbReference>
<comment type="caution">
    <text evidence="10">The sequence shown here is derived from an EMBL/GenBank/DDBJ whole genome shotgun (WGS) entry which is preliminary data.</text>
</comment>
<evidence type="ECO:0000313" key="10">
    <source>
        <dbReference type="EMBL" id="GFR77702.1"/>
    </source>
</evidence>
<dbReference type="PANTHER" id="PTHR12548:SF9">
    <property type="entry name" value="TRANSCRIPTION FACTOR DP"/>
    <property type="match status" value="1"/>
</dbReference>
<proteinExistence type="inferred from homology"/>
<feature type="domain" description="E2F/DP family winged-helix DNA-binding" evidence="9">
    <location>
        <begin position="170"/>
        <end position="254"/>
    </location>
</feature>
<evidence type="ECO:0000256" key="5">
    <source>
        <dbReference type="ARBA" id="ARBA00023163"/>
    </source>
</evidence>
<dbReference type="Proteomes" id="UP000762676">
    <property type="component" value="Unassembled WGS sequence"/>
</dbReference>
<dbReference type="SUPFAM" id="SSF46785">
    <property type="entry name" value="Winged helix' DNA-binding domain"/>
    <property type="match status" value="1"/>
</dbReference>
<dbReference type="GO" id="GO:0051726">
    <property type="term" value="P:regulation of cell cycle"/>
    <property type="evidence" value="ECO:0007669"/>
    <property type="project" value="InterPro"/>
</dbReference>
<evidence type="ECO:0000256" key="4">
    <source>
        <dbReference type="ARBA" id="ARBA00023125"/>
    </source>
</evidence>
<evidence type="ECO:0000259" key="8">
    <source>
        <dbReference type="SMART" id="SM01138"/>
    </source>
</evidence>
<evidence type="ECO:0000256" key="2">
    <source>
        <dbReference type="ARBA" id="ARBA00010940"/>
    </source>
</evidence>
<keyword evidence="11" id="KW-1185">Reference proteome</keyword>
<dbReference type="FunFam" id="1.10.10.10:FF:000047">
    <property type="entry name" value="Transcription factor"/>
    <property type="match status" value="1"/>
</dbReference>
<dbReference type="GO" id="GO:0000977">
    <property type="term" value="F:RNA polymerase II transcription regulatory region sequence-specific DNA binding"/>
    <property type="evidence" value="ECO:0007669"/>
    <property type="project" value="TreeGrafter"/>
</dbReference>
<gene>
    <name evidence="10" type="ORF">ElyMa_003976300</name>
</gene>
<accession>A0AAV4FWU0</accession>
<dbReference type="InterPro" id="IPR036390">
    <property type="entry name" value="WH_DNA-bd_sf"/>
</dbReference>